<dbReference type="GO" id="GO:0002143">
    <property type="term" value="P:tRNA wobble position uridine thiolation"/>
    <property type="evidence" value="ECO:0007669"/>
    <property type="project" value="TreeGrafter"/>
</dbReference>
<dbReference type="InterPro" id="IPR054306">
    <property type="entry name" value="TtuA-like_LIM_N"/>
</dbReference>
<dbReference type="GO" id="GO:0016740">
    <property type="term" value="F:transferase activity"/>
    <property type="evidence" value="ECO:0007669"/>
    <property type="project" value="UniProtKB-KW"/>
</dbReference>
<organism evidence="3">
    <name type="scientific">marine metagenome</name>
    <dbReference type="NCBI Taxonomy" id="408172"/>
    <lineage>
        <taxon>unclassified sequences</taxon>
        <taxon>metagenomes</taxon>
        <taxon>ecological metagenomes</taxon>
    </lineage>
</organism>
<dbReference type="PANTHER" id="PTHR11807:SF12">
    <property type="entry name" value="CYTOPLASMIC TRNA 2-THIOLATION PROTEIN 1"/>
    <property type="match status" value="1"/>
</dbReference>
<evidence type="ECO:0000256" key="1">
    <source>
        <dbReference type="ARBA" id="ARBA00022679"/>
    </source>
</evidence>
<dbReference type="AlphaFoldDB" id="A0A381RJ52"/>
<dbReference type="InterPro" id="IPR035107">
    <property type="entry name" value="tRNA_thiolation_TtcA_Ctu1"/>
</dbReference>
<feature type="domain" description="2-thiouridine synthetase TtuA-like N-terminal LIM" evidence="2">
    <location>
        <begin position="10"/>
        <end position="33"/>
    </location>
</feature>
<dbReference type="SUPFAM" id="SSF52402">
    <property type="entry name" value="Adenine nucleotide alpha hydrolases-like"/>
    <property type="match status" value="1"/>
</dbReference>
<dbReference type="PIRSF" id="PIRSF004976">
    <property type="entry name" value="ATPase_YdaO"/>
    <property type="match status" value="1"/>
</dbReference>
<proteinExistence type="predicted"/>
<dbReference type="GO" id="GO:0002144">
    <property type="term" value="C:cytosolic tRNA wobble base thiouridylase complex"/>
    <property type="evidence" value="ECO:0007669"/>
    <property type="project" value="TreeGrafter"/>
</dbReference>
<dbReference type="PANTHER" id="PTHR11807">
    <property type="entry name" value="ATPASES OF THE PP SUPERFAMILY-RELATED"/>
    <property type="match status" value="1"/>
</dbReference>
<dbReference type="Pfam" id="PF22082">
    <property type="entry name" value="TtuA_LIM_N"/>
    <property type="match status" value="1"/>
</dbReference>
<gene>
    <name evidence="3" type="ORF">METZ01_LOCUS43852</name>
</gene>
<sequence length="333" mass="36737">MGSPLIVETCSRCRSDAVVHQAYSGQHLCGKHLASSIRKRTSRELRLQLELPKDARHEDGSPYRILVAVSGGKDSAVLLTMMVDIIGRRRDVELIAGCVDEGIDGYRAPSLECARELTGSLGIRFETLGYEDMGYGRMDEVVGKMPAMGESHVEAKGLMPCSYCGVFRRQSLNALAEKVDADVMALGHNLDDMAQSILMNFQKGEIDRSVRLAPHTQAPIDGIAPRIVPLRWVPEQEIHAHAIQSRLPVYHGECPHAPGAMRQRSRAVVAKLESQTPGARHGLLHSLDQIRNLHREAHPEAKHGVNRCAECGEITSKDVCQACTMRQWLVETS</sequence>
<dbReference type="NCBIfam" id="TIGR00269">
    <property type="entry name" value="TIGR00269 family protein"/>
    <property type="match status" value="1"/>
</dbReference>
<dbReference type="InterPro" id="IPR000541">
    <property type="entry name" value="Ncs6/Tuc1/Ctu1"/>
</dbReference>
<evidence type="ECO:0000259" key="2">
    <source>
        <dbReference type="Pfam" id="PF22082"/>
    </source>
</evidence>
<reference evidence="3" key="1">
    <citation type="submission" date="2018-05" db="EMBL/GenBank/DDBJ databases">
        <authorList>
            <person name="Lanie J.A."/>
            <person name="Ng W.-L."/>
            <person name="Kazmierczak K.M."/>
            <person name="Andrzejewski T.M."/>
            <person name="Davidsen T.M."/>
            <person name="Wayne K.J."/>
            <person name="Tettelin H."/>
            <person name="Glass J.I."/>
            <person name="Rusch D."/>
            <person name="Podicherti R."/>
            <person name="Tsui H.-C.T."/>
            <person name="Winkler M.E."/>
        </authorList>
    </citation>
    <scope>NUCLEOTIDE SEQUENCE</scope>
</reference>
<keyword evidence="1" id="KW-0808">Transferase</keyword>
<dbReference type="EMBL" id="UINC01001940">
    <property type="protein sequence ID" value="SUZ90998.1"/>
    <property type="molecule type" value="Genomic_DNA"/>
</dbReference>
<dbReference type="Gene3D" id="3.40.50.620">
    <property type="entry name" value="HUPs"/>
    <property type="match status" value="1"/>
</dbReference>
<name>A0A381RJ52_9ZZZZ</name>
<protein>
    <recommendedName>
        <fullName evidence="2">2-thiouridine synthetase TtuA-like N-terminal LIM domain-containing protein</fullName>
    </recommendedName>
</protein>
<dbReference type="GO" id="GO:0000049">
    <property type="term" value="F:tRNA binding"/>
    <property type="evidence" value="ECO:0007669"/>
    <property type="project" value="InterPro"/>
</dbReference>
<accession>A0A381RJ52</accession>
<dbReference type="InterPro" id="IPR014729">
    <property type="entry name" value="Rossmann-like_a/b/a_fold"/>
</dbReference>
<evidence type="ECO:0000313" key="3">
    <source>
        <dbReference type="EMBL" id="SUZ90998.1"/>
    </source>
</evidence>